<organism evidence="13">
    <name type="scientific">Fusarium oxysporum f. sp. melonis</name>
    <dbReference type="NCBI Taxonomy" id="61369"/>
    <lineage>
        <taxon>Eukaryota</taxon>
        <taxon>Fungi</taxon>
        <taxon>Dikarya</taxon>
        <taxon>Ascomycota</taxon>
        <taxon>Pezizomycotina</taxon>
        <taxon>Sordariomycetes</taxon>
        <taxon>Hypocreomycetidae</taxon>
        <taxon>Hypocreales</taxon>
        <taxon>Nectriaceae</taxon>
        <taxon>Fusarium</taxon>
        <taxon>Fusarium oxysporum species complex</taxon>
    </lineage>
</organism>
<reference evidence="13" key="1">
    <citation type="submission" date="2016-12" db="EMBL/GenBank/DDBJ databases">
        <title>Recombination within an asexual species: what the mitochondrial genomes reveal in the Fusarium oxysporum species complex.</title>
        <authorList>
            <person name="Brankovics B."/>
            <person name="Van Dam P."/>
            <person name="Rep M."/>
            <person name="De Hoog G.S."/>
            <person name="Van der Lee T.A.J."/>
            <person name="Waalwijk C."/>
            <person name="Van Diepeningen A.D."/>
        </authorList>
    </citation>
    <scope>NUCLEOTIDE SEQUENCE</scope>
    <source>
        <strain evidence="11">Fom009</strain>
        <strain evidence="12">Fom010</strain>
        <strain evidence="13">Fom011</strain>
    </source>
</reference>
<keyword evidence="3" id="KW-0679">Respiratory chain</keyword>
<dbReference type="NCBIfam" id="NF005141">
    <property type="entry name" value="PRK06590.1"/>
    <property type="match status" value="1"/>
</dbReference>
<proteinExistence type="inferred from homology"/>
<keyword evidence="3" id="KW-0249">Electron transport</keyword>
<evidence type="ECO:0000256" key="6">
    <source>
        <dbReference type="ARBA" id="ARBA00023075"/>
    </source>
</evidence>
<feature type="transmembrane region" description="Helical" evidence="8">
    <location>
        <begin position="363"/>
        <end position="390"/>
    </location>
</feature>
<feature type="transmembrane region" description="Helical" evidence="8">
    <location>
        <begin position="301"/>
        <end position="327"/>
    </location>
</feature>
<evidence type="ECO:0000256" key="7">
    <source>
        <dbReference type="ARBA" id="ARBA00023136"/>
    </source>
</evidence>
<evidence type="ECO:0000259" key="10">
    <source>
        <dbReference type="Pfam" id="PF00662"/>
    </source>
</evidence>
<dbReference type="PANTHER" id="PTHR42829">
    <property type="entry name" value="NADH-UBIQUINONE OXIDOREDUCTASE CHAIN 5"/>
    <property type="match status" value="1"/>
</dbReference>
<feature type="transmembrane region" description="Helical" evidence="8">
    <location>
        <begin position="243"/>
        <end position="261"/>
    </location>
</feature>
<dbReference type="GO" id="GO:0015990">
    <property type="term" value="P:electron transport coupled proton transport"/>
    <property type="evidence" value="ECO:0007669"/>
    <property type="project" value="TreeGrafter"/>
</dbReference>
<comment type="similarity">
    <text evidence="8">Belongs to the complex I subunit 5 family.</text>
</comment>
<comment type="function">
    <text evidence="8">Core subunit of the mitochondrial membrane respiratory chain NADH dehydrogenase (Complex I) which catalyzes electron transfer from NADH through the respiratory chain, using ubiquinone as an electron acceptor. Essential for the catalytic activity and assembly of complex I.</text>
</comment>
<evidence type="ECO:0000256" key="2">
    <source>
        <dbReference type="ARBA" id="ARBA00004141"/>
    </source>
</evidence>
<dbReference type="NCBIfam" id="TIGR01974">
    <property type="entry name" value="NDH_I_L"/>
    <property type="match status" value="1"/>
</dbReference>
<feature type="transmembrane region" description="Helical" evidence="8">
    <location>
        <begin position="452"/>
        <end position="471"/>
    </location>
</feature>
<dbReference type="InterPro" id="IPR003945">
    <property type="entry name" value="NU5C-like"/>
</dbReference>
<dbReference type="EMBL" id="LT906329">
    <property type="protein sequence ID" value="SNU77495.1"/>
    <property type="molecule type" value="Genomic_DNA"/>
</dbReference>
<keyword evidence="8 13" id="KW-0496">Mitochondrion</keyword>
<dbReference type="EMBL" id="LT906330">
    <property type="protein sequence ID" value="SNU77514.1"/>
    <property type="molecule type" value="Genomic_DNA"/>
</dbReference>
<feature type="transmembrane region" description="Helical" evidence="8">
    <location>
        <begin position="508"/>
        <end position="527"/>
    </location>
</feature>
<evidence type="ECO:0000313" key="13">
    <source>
        <dbReference type="EMBL" id="SNU77514.1"/>
    </source>
</evidence>
<evidence type="ECO:0000256" key="1">
    <source>
        <dbReference type="ARBA" id="ARBA00003257"/>
    </source>
</evidence>
<comment type="function">
    <text evidence="1">Core subunit of the mitochondrial membrane respiratory chain NADH dehydrogenase (Complex I) that is believed to belong to the minimal assembly required for catalysis. Complex I functions in the transfer of electrons from NADH to the respiratory chain. The immediate electron acceptor for the enzyme is believed to be ubiquinone.</text>
</comment>
<feature type="transmembrane region" description="Helical" evidence="8">
    <location>
        <begin position="203"/>
        <end position="222"/>
    </location>
</feature>
<accession>A0A2C8D1A1</accession>
<evidence type="ECO:0000256" key="4">
    <source>
        <dbReference type="ARBA" id="ARBA00022692"/>
    </source>
</evidence>
<keyword evidence="4 8" id="KW-0812">Transmembrane</keyword>
<dbReference type="InterPro" id="IPR001516">
    <property type="entry name" value="Proton_antipo_N"/>
</dbReference>
<evidence type="ECO:0000313" key="11">
    <source>
        <dbReference type="EMBL" id="SNU77476.1"/>
    </source>
</evidence>
<feature type="transmembrane region" description="Helical" evidence="8">
    <location>
        <begin position="176"/>
        <end position="197"/>
    </location>
</feature>
<feature type="transmembrane region" description="Helical" evidence="8">
    <location>
        <begin position="273"/>
        <end position="294"/>
    </location>
</feature>
<dbReference type="GO" id="GO:0016020">
    <property type="term" value="C:membrane"/>
    <property type="evidence" value="ECO:0007669"/>
    <property type="project" value="UniProtKB-SubCell"/>
</dbReference>
<dbReference type="PRINTS" id="PR01434">
    <property type="entry name" value="NADHDHGNASE5"/>
</dbReference>
<dbReference type="InterPro" id="IPR018393">
    <property type="entry name" value="NADHpl_OxRdtase_5_subgr"/>
</dbReference>
<feature type="transmembrane region" description="Helical" evidence="8">
    <location>
        <begin position="113"/>
        <end position="131"/>
    </location>
</feature>
<evidence type="ECO:0000313" key="12">
    <source>
        <dbReference type="EMBL" id="SNU77495.1"/>
    </source>
</evidence>
<keyword evidence="6 8" id="KW-0830">Ubiquinone</keyword>
<dbReference type="AlphaFoldDB" id="A0A2C8D1A1"/>
<feature type="transmembrane region" description="Helical" evidence="8">
    <location>
        <begin position="137"/>
        <end position="155"/>
    </location>
</feature>
<dbReference type="Gene3D" id="1.20.5.2700">
    <property type="match status" value="1"/>
</dbReference>
<feature type="transmembrane region" description="Helical" evidence="8">
    <location>
        <begin position="333"/>
        <end position="351"/>
    </location>
</feature>
<dbReference type="Pfam" id="PF00662">
    <property type="entry name" value="Proton_antipo_N"/>
    <property type="match status" value="1"/>
</dbReference>
<feature type="domain" description="NADH:quinone oxidoreductase/Mrp antiporter transmembrane" evidence="9">
    <location>
        <begin position="131"/>
        <end position="408"/>
    </location>
</feature>
<protein>
    <recommendedName>
        <fullName evidence="8">NADH-ubiquinone oxidoreductase chain 5</fullName>
        <ecNumber evidence="8">7.1.1.2</ecNumber>
    </recommendedName>
</protein>
<dbReference type="PANTHER" id="PTHR42829:SF2">
    <property type="entry name" value="NADH-UBIQUINONE OXIDOREDUCTASE CHAIN 5"/>
    <property type="match status" value="1"/>
</dbReference>
<keyword evidence="7 8" id="KW-0472">Membrane</keyword>
<dbReference type="Pfam" id="PF00361">
    <property type="entry name" value="Proton_antipo_M"/>
    <property type="match status" value="1"/>
</dbReference>
<dbReference type="GO" id="GO:0003954">
    <property type="term" value="F:NADH dehydrogenase activity"/>
    <property type="evidence" value="ECO:0007669"/>
    <property type="project" value="TreeGrafter"/>
</dbReference>
<dbReference type="GO" id="GO:0042773">
    <property type="term" value="P:ATP synthesis coupled electron transport"/>
    <property type="evidence" value="ECO:0007669"/>
    <property type="project" value="InterPro"/>
</dbReference>
<feature type="domain" description="NADH-Ubiquinone oxidoreductase (complex I) chain 5 N-terminal" evidence="10">
    <location>
        <begin position="64"/>
        <end position="114"/>
    </location>
</feature>
<keyword evidence="5 8" id="KW-1133">Transmembrane helix</keyword>
<keyword evidence="8" id="KW-0813">Transport</keyword>
<feature type="transmembrane region" description="Helical" evidence="8">
    <location>
        <begin position="30"/>
        <end position="48"/>
    </location>
</feature>
<comment type="subcellular location">
    <subcellularLocation>
        <location evidence="2">Membrane</location>
        <topology evidence="2">Multi-pass membrane protein</topology>
    </subcellularLocation>
</comment>
<dbReference type="GO" id="GO:0008137">
    <property type="term" value="F:NADH dehydrogenase (ubiquinone) activity"/>
    <property type="evidence" value="ECO:0007669"/>
    <property type="project" value="UniProtKB-EC"/>
</dbReference>
<gene>
    <name evidence="13" type="primary">nad5</name>
    <name evidence="13" type="synonym">MT-ND5</name>
</gene>
<comment type="catalytic activity">
    <reaction evidence="8">
        <text>a ubiquinone + NADH + 5 H(+)(in) = a ubiquinol + NAD(+) + 4 H(+)(out)</text>
        <dbReference type="Rhea" id="RHEA:29091"/>
        <dbReference type="Rhea" id="RHEA-COMP:9565"/>
        <dbReference type="Rhea" id="RHEA-COMP:9566"/>
        <dbReference type="ChEBI" id="CHEBI:15378"/>
        <dbReference type="ChEBI" id="CHEBI:16389"/>
        <dbReference type="ChEBI" id="CHEBI:17976"/>
        <dbReference type="ChEBI" id="CHEBI:57540"/>
        <dbReference type="ChEBI" id="CHEBI:57945"/>
        <dbReference type="EC" id="7.1.1.2"/>
    </reaction>
</comment>
<sequence length="662" mass="73576">MYLSIIILPLLGSIVSGFFGRKVGVTGSRVLGCLSIMITTILAIISFFEVGFNNNPVSINLFKWLDNESFNMAWNFQFDSLTVSMLIPVLIISSLVHFYSIGYMSHDPHNQRFFSYLSLFTFMMIILVTGNNYLVMFVGWEGVGVCSYLLVSFWFTRIAANQSSLSAFLTNRVGDAFLMIGMFILLWTLGTLDYSTVFSLAPYINENITTIIGICLLIGAMAKSSQVGLHIWLPMAMEGPTPVSALIHAATMVTAGVYLLIRSSPLIEYSSAVLLICLWLGAITTIFSSLIGLFQQDIKKIIAYSTMSQLGMMVIAIGLSSYNVAIFHLINHAFYKGLLFLGAGAVIHAVVDNQDLRKYGGLISFLPLTYSVILIASLSLVAFPFMTGFYSKDFILESAYGQYHFSSIDVYVIAVIGAIFTTLYSVKVIYLTFLTNPNGPVNYYRNAHESDIFISLPLVILAVFSIYFGYITRDIFIGLGSGFFIDNSIFIHPVHEIMIDTEFGVPTIFKLIPFILTVSFSALAIIYSEFMPNIISNFKLSNLGYYIYGFFNQRFLVEFFYNKYIVNSVLEIGGQTTKVLDKGSIESIGPYGFGVILTKASKIISSLSNGVVTNYALYILIGICFYLSIFTFVQVVDDVVNSITIASLVILMLYKDRSLISN</sequence>
<feature type="transmembrane region" description="Helical" evidence="8">
    <location>
        <begin position="6"/>
        <end position="23"/>
    </location>
</feature>
<geneLocation type="mitochondrion" evidence="13"/>
<dbReference type="InterPro" id="IPR001750">
    <property type="entry name" value="ND/Mrp_TM"/>
</dbReference>
<evidence type="ECO:0000259" key="9">
    <source>
        <dbReference type="Pfam" id="PF00361"/>
    </source>
</evidence>
<name>A0A2C8D1A1_FUSOX</name>
<dbReference type="EC" id="7.1.1.2" evidence="8"/>
<evidence type="ECO:0000256" key="8">
    <source>
        <dbReference type="RuleBase" id="RU003404"/>
    </source>
</evidence>
<feature type="transmembrane region" description="Helical" evidence="8">
    <location>
        <begin position="615"/>
        <end position="633"/>
    </location>
</feature>
<evidence type="ECO:0000256" key="3">
    <source>
        <dbReference type="ARBA" id="ARBA00022660"/>
    </source>
</evidence>
<feature type="transmembrane region" description="Helical" evidence="8">
    <location>
        <begin position="410"/>
        <end position="431"/>
    </location>
</feature>
<dbReference type="EMBL" id="LT906328">
    <property type="protein sequence ID" value="SNU77476.1"/>
    <property type="molecule type" value="Genomic_DNA"/>
</dbReference>
<keyword evidence="8" id="KW-0520">NAD</keyword>
<evidence type="ECO:0000256" key="5">
    <source>
        <dbReference type="ARBA" id="ARBA00022989"/>
    </source>
</evidence>
<feature type="transmembrane region" description="Helical" evidence="8">
    <location>
        <begin position="81"/>
        <end position="101"/>
    </location>
</feature>